<dbReference type="Gene3D" id="3.30.200.20">
    <property type="entry name" value="Phosphorylase Kinase, domain 1"/>
    <property type="match status" value="1"/>
</dbReference>
<keyword evidence="4" id="KW-1185">Reference proteome</keyword>
<dbReference type="SUPFAM" id="SSF56112">
    <property type="entry name" value="Protein kinase-like (PK-like)"/>
    <property type="match status" value="1"/>
</dbReference>
<comment type="caution">
    <text evidence="3">The sequence shown here is derived from an EMBL/GenBank/DDBJ whole genome shotgun (WGS) entry which is preliminary data.</text>
</comment>
<keyword evidence="3" id="KW-0723">Serine/threonine-protein kinase</keyword>
<evidence type="ECO:0000256" key="1">
    <source>
        <dbReference type="SAM" id="MobiDB-lite"/>
    </source>
</evidence>
<dbReference type="EMBL" id="BOOU01000073">
    <property type="protein sequence ID" value="GII80431.1"/>
    <property type="molecule type" value="Genomic_DNA"/>
</dbReference>
<feature type="region of interest" description="Disordered" evidence="1">
    <location>
        <begin position="1"/>
        <end position="29"/>
    </location>
</feature>
<evidence type="ECO:0000256" key="2">
    <source>
        <dbReference type="SAM" id="Phobius"/>
    </source>
</evidence>
<reference evidence="3" key="1">
    <citation type="submission" date="2021-01" db="EMBL/GenBank/DDBJ databases">
        <title>Whole genome shotgun sequence of Sphaerisporangium rufum NBRC 109079.</title>
        <authorList>
            <person name="Komaki H."/>
            <person name="Tamura T."/>
        </authorList>
    </citation>
    <scope>NUCLEOTIDE SEQUENCE</scope>
    <source>
        <strain evidence="3">NBRC 109079</strain>
    </source>
</reference>
<dbReference type="InterPro" id="IPR008979">
    <property type="entry name" value="Galactose-bd-like_sf"/>
</dbReference>
<evidence type="ECO:0000313" key="4">
    <source>
        <dbReference type="Proteomes" id="UP000655287"/>
    </source>
</evidence>
<dbReference type="CDD" id="cd13973">
    <property type="entry name" value="PK_MviN-like"/>
    <property type="match status" value="1"/>
</dbReference>
<accession>A0A919R8L0</accession>
<keyword evidence="3" id="KW-0418">Kinase</keyword>
<dbReference type="InterPro" id="IPR011009">
    <property type="entry name" value="Kinase-like_dom_sf"/>
</dbReference>
<dbReference type="Gene3D" id="2.60.120.260">
    <property type="entry name" value="Galactose-binding domain-like"/>
    <property type="match status" value="1"/>
</dbReference>
<feature type="compositionally biased region" description="Polar residues" evidence="1">
    <location>
        <begin position="312"/>
        <end position="323"/>
    </location>
</feature>
<dbReference type="Gene3D" id="1.10.510.10">
    <property type="entry name" value="Transferase(Phosphotransferase) domain 1"/>
    <property type="match status" value="1"/>
</dbReference>
<gene>
    <name evidence="3" type="ORF">Sru01_54130</name>
</gene>
<proteinExistence type="predicted"/>
<keyword evidence="3" id="KW-0808">Transferase</keyword>
<feature type="transmembrane region" description="Helical" evidence="2">
    <location>
        <begin position="338"/>
        <end position="359"/>
    </location>
</feature>
<dbReference type="SUPFAM" id="SSF49785">
    <property type="entry name" value="Galactose-binding domain-like"/>
    <property type="match status" value="1"/>
</dbReference>
<feature type="region of interest" description="Disordered" evidence="1">
    <location>
        <begin position="303"/>
        <end position="332"/>
    </location>
</feature>
<sequence>MEMWHHRPKEQQEGRGDIRSDIAHDRREDRLMSAPAVEPGGRLADRFRLEDRVSESGGATLWKAIDEVLARPVCVLTLAPDFDRTAEVVTAARGASRLTDPRLTQVFDAAEEDGQAYVVSEWVTGETLTDMVAAGPLAPERAAALVAEAAEAVAHAHQSGLSHLCLTPDRLIWTAGNTVKLLGLAVDAALCAEESDDPAQEDAQGLGRLLYTALTGHWPGGGDVDLPPAPLDDGKVCTPRQVTAGVPGFLDAITCRAMLQEARRGLPALATPAEVADALAEVPRPAPVPVTSAPPAVALRAEAPEDPRGGSATVSRPAQQTSPHALGGPRRQGAAGRVMVTMVILLVIAAVGLGAWSLGQSLGRRQPEPGNTPQASQPAPPKIVTVKPVGADGFDPLGDGVEHPEWARMAIDGKPSTEWHTDSYQSADFGRLKTGVGLVLNMGKQTPVSDVVVSLGDTPGASLELRVGDSTDLKSLKKVAEQDNISGTVTLTPEKAATGQYVLIWFTRLPAFEGKFRGTIYDVVVHSPGSA</sequence>
<feature type="region of interest" description="Disordered" evidence="1">
    <location>
        <begin position="364"/>
        <end position="383"/>
    </location>
</feature>
<feature type="compositionally biased region" description="Basic and acidic residues" evidence="1">
    <location>
        <begin position="9"/>
        <end position="29"/>
    </location>
</feature>
<organism evidence="3 4">
    <name type="scientific">Sphaerisporangium rufum</name>
    <dbReference type="NCBI Taxonomy" id="1381558"/>
    <lineage>
        <taxon>Bacteria</taxon>
        <taxon>Bacillati</taxon>
        <taxon>Actinomycetota</taxon>
        <taxon>Actinomycetes</taxon>
        <taxon>Streptosporangiales</taxon>
        <taxon>Streptosporangiaceae</taxon>
        <taxon>Sphaerisporangium</taxon>
    </lineage>
</organism>
<keyword evidence="2" id="KW-0812">Transmembrane</keyword>
<keyword evidence="2" id="KW-1133">Transmembrane helix</keyword>
<dbReference type="AlphaFoldDB" id="A0A919R8L0"/>
<protein>
    <submittedName>
        <fullName evidence="3">Serine/threonine protein kinase</fullName>
    </submittedName>
</protein>
<dbReference type="Proteomes" id="UP000655287">
    <property type="component" value="Unassembled WGS sequence"/>
</dbReference>
<keyword evidence="2" id="KW-0472">Membrane</keyword>
<dbReference type="GO" id="GO:0004674">
    <property type="term" value="F:protein serine/threonine kinase activity"/>
    <property type="evidence" value="ECO:0007669"/>
    <property type="project" value="UniProtKB-KW"/>
</dbReference>
<name>A0A919R8L0_9ACTN</name>
<evidence type="ECO:0000313" key="3">
    <source>
        <dbReference type="EMBL" id="GII80431.1"/>
    </source>
</evidence>